<dbReference type="PANTHER" id="PTHR30545">
    <property type="entry name" value="SUGAR FERMENTATION STIMULATION PROTEIN A"/>
    <property type="match status" value="1"/>
</dbReference>
<dbReference type="GeneID" id="25731604"/>
<feature type="compositionally biased region" description="Gly residues" evidence="1">
    <location>
        <begin position="297"/>
        <end position="306"/>
    </location>
</feature>
<protein>
    <recommendedName>
        <fullName evidence="2">Sugar fermentation stimulation protein C-terminal domain-containing protein</fullName>
    </recommendedName>
</protein>
<evidence type="ECO:0000313" key="4">
    <source>
        <dbReference type="Proteomes" id="UP000054498"/>
    </source>
</evidence>
<reference evidence="3 4" key="1">
    <citation type="journal article" date="2013" name="BMC Genomics">
        <title>Reconstruction of the lipid metabolism for the microalga Monoraphidium neglectum from its genome sequence reveals characteristics suitable for biofuel production.</title>
        <authorList>
            <person name="Bogen C."/>
            <person name="Al-Dilaimi A."/>
            <person name="Albersmeier A."/>
            <person name="Wichmann J."/>
            <person name="Grundmann M."/>
            <person name="Rupp O."/>
            <person name="Lauersen K.J."/>
            <person name="Blifernez-Klassen O."/>
            <person name="Kalinowski J."/>
            <person name="Goesmann A."/>
            <person name="Mussgnug J.H."/>
            <person name="Kruse O."/>
        </authorList>
    </citation>
    <scope>NUCLEOTIDE SEQUENCE [LARGE SCALE GENOMIC DNA]</scope>
    <source>
        <strain evidence="3 4">SAG 48.87</strain>
    </source>
</reference>
<dbReference type="Proteomes" id="UP000054498">
    <property type="component" value="Unassembled WGS sequence"/>
</dbReference>
<dbReference type="AlphaFoldDB" id="A0A0D2MFK4"/>
<dbReference type="InterPro" id="IPR005224">
    <property type="entry name" value="SfsA"/>
</dbReference>
<dbReference type="KEGG" id="mng:MNEG_14078"/>
<gene>
    <name evidence="3" type="ORF">MNEG_14078</name>
</gene>
<keyword evidence="4" id="KW-1185">Reference proteome</keyword>
<feature type="compositionally biased region" description="Basic and acidic residues" evidence="1">
    <location>
        <begin position="227"/>
        <end position="236"/>
    </location>
</feature>
<dbReference type="Gene3D" id="3.40.1350.60">
    <property type="match status" value="1"/>
</dbReference>
<dbReference type="PANTHER" id="PTHR30545:SF3">
    <property type="entry name" value="SUGAR FERMENTATION STIMULATION PROTEIN C-TERMINAL DOMAIN-CONTAINING PROTEIN"/>
    <property type="match status" value="1"/>
</dbReference>
<name>A0A0D2MFK4_9CHLO</name>
<dbReference type="RefSeq" id="XP_013892905.1">
    <property type="nucleotide sequence ID" value="XM_014037451.1"/>
</dbReference>
<dbReference type="OrthoDB" id="199134at2759"/>
<dbReference type="GO" id="GO:0003677">
    <property type="term" value="F:DNA binding"/>
    <property type="evidence" value="ECO:0007669"/>
    <property type="project" value="InterPro"/>
</dbReference>
<organism evidence="3 4">
    <name type="scientific">Monoraphidium neglectum</name>
    <dbReference type="NCBI Taxonomy" id="145388"/>
    <lineage>
        <taxon>Eukaryota</taxon>
        <taxon>Viridiplantae</taxon>
        <taxon>Chlorophyta</taxon>
        <taxon>core chlorophytes</taxon>
        <taxon>Chlorophyceae</taxon>
        <taxon>CS clade</taxon>
        <taxon>Sphaeropleales</taxon>
        <taxon>Selenastraceae</taxon>
        <taxon>Monoraphidium</taxon>
    </lineage>
</organism>
<dbReference type="InterPro" id="IPR040452">
    <property type="entry name" value="SfsA_C"/>
</dbReference>
<proteinExistence type="predicted"/>
<feature type="compositionally biased region" description="Gly residues" evidence="1">
    <location>
        <begin position="117"/>
        <end position="128"/>
    </location>
</feature>
<evidence type="ECO:0000259" key="2">
    <source>
        <dbReference type="Pfam" id="PF03749"/>
    </source>
</evidence>
<sequence>MSPHPSYRRVLRQQTFGSTRVDFVLEREGGGLLLLEVKNVVCADYPDGGVPEGRSKVGVYTSPAKPYVRTAIFPHGAQKKAIGVVSDRAIKHLHELTLLQRQGAVQPPPRLAAALSSGGGGGGGGGSGVTVDADGRVPAQAAVLFVVNRPDCEAFRPCHEACPMLARVLRRAEDAGVAVLAYSIDWEGGKAFWGRRLPVVYGADVSGADVDEAHLARVLEFNATDPRTHWKADRRSPKTSPAKPAKSKAAETTAEAEAIEAAAPEVEESPKPKGKRRAANAGKHGEAVAAGIEEEGGGAAAGGIGGAKKRGSKRAAAAAGTPAPATPEQPARRRGRAVASDGGALLDGGGPAAAASGSRAKRTRTRA</sequence>
<feature type="compositionally biased region" description="Low complexity" evidence="1">
    <location>
        <begin position="314"/>
        <end position="329"/>
    </location>
</feature>
<feature type="region of interest" description="Disordered" evidence="1">
    <location>
        <begin position="110"/>
        <end position="131"/>
    </location>
</feature>
<feature type="region of interest" description="Disordered" evidence="1">
    <location>
        <begin position="227"/>
        <end position="367"/>
    </location>
</feature>
<evidence type="ECO:0000313" key="3">
    <source>
        <dbReference type="EMBL" id="KIY93885.1"/>
    </source>
</evidence>
<evidence type="ECO:0000256" key="1">
    <source>
        <dbReference type="SAM" id="MobiDB-lite"/>
    </source>
</evidence>
<feature type="domain" description="Sugar fermentation stimulation protein C-terminal" evidence="2">
    <location>
        <begin position="139"/>
        <end position="187"/>
    </location>
</feature>
<dbReference type="Pfam" id="PF03749">
    <property type="entry name" value="SfsA"/>
    <property type="match status" value="1"/>
</dbReference>
<accession>A0A0D2MFK4</accession>
<feature type="compositionally biased region" description="Low complexity" evidence="1">
    <location>
        <begin position="250"/>
        <end position="264"/>
    </location>
</feature>
<dbReference type="EMBL" id="KK104458">
    <property type="protein sequence ID" value="KIY93885.1"/>
    <property type="molecule type" value="Genomic_DNA"/>
</dbReference>